<comment type="catalytic activity">
    <reaction evidence="7 8">
        <text>RNA(n) + a ribonucleoside 5'-triphosphate = RNA(n+1) + diphosphate</text>
        <dbReference type="Rhea" id="RHEA:21248"/>
        <dbReference type="Rhea" id="RHEA-COMP:14527"/>
        <dbReference type="Rhea" id="RHEA-COMP:17342"/>
        <dbReference type="ChEBI" id="CHEBI:33019"/>
        <dbReference type="ChEBI" id="CHEBI:61557"/>
        <dbReference type="ChEBI" id="CHEBI:140395"/>
        <dbReference type="EC" id="2.7.7.6"/>
    </reaction>
</comment>
<dbReference type="InterPro" id="IPR029262">
    <property type="entry name" value="RPOL_N"/>
</dbReference>
<evidence type="ECO:0000256" key="6">
    <source>
        <dbReference type="ARBA" id="ARBA00023163"/>
    </source>
</evidence>
<dbReference type="InterPro" id="IPR037159">
    <property type="entry name" value="RNA_POL_N_sf"/>
</dbReference>
<dbReference type="GO" id="GO:0034245">
    <property type="term" value="C:mitochondrial DNA-directed RNA polymerase complex"/>
    <property type="evidence" value="ECO:0007669"/>
    <property type="project" value="TreeGrafter"/>
</dbReference>
<dbReference type="SUPFAM" id="SSF56672">
    <property type="entry name" value="DNA/RNA polymerases"/>
    <property type="match status" value="1"/>
</dbReference>
<dbReference type="EC" id="2.7.7.6" evidence="2 8"/>
<accession>A0A7S1FF35</accession>
<dbReference type="Gene3D" id="1.10.1320.10">
    <property type="entry name" value="DNA-directed RNA polymerase, N-terminal domain"/>
    <property type="match status" value="1"/>
</dbReference>
<dbReference type="SMART" id="SM01311">
    <property type="entry name" value="RPOL_N"/>
    <property type="match status" value="1"/>
</dbReference>
<evidence type="ECO:0000256" key="1">
    <source>
        <dbReference type="ARBA" id="ARBA00009493"/>
    </source>
</evidence>
<feature type="compositionally biased region" description="Low complexity" evidence="9">
    <location>
        <begin position="44"/>
        <end position="58"/>
    </location>
</feature>
<organism evidence="11">
    <name type="scientific">Noctiluca scintillans</name>
    <name type="common">Sea sparkle</name>
    <name type="synonym">Red tide dinoflagellate</name>
    <dbReference type="NCBI Taxonomy" id="2966"/>
    <lineage>
        <taxon>Eukaryota</taxon>
        <taxon>Sar</taxon>
        <taxon>Alveolata</taxon>
        <taxon>Dinophyceae</taxon>
        <taxon>Noctilucales</taxon>
        <taxon>Noctilucaceae</taxon>
        <taxon>Noctiluca</taxon>
    </lineage>
</organism>
<evidence type="ECO:0000259" key="10">
    <source>
        <dbReference type="SMART" id="SM01311"/>
    </source>
</evidence>
<protein>
    <recommendedName>
        <fullName evidence="2 8">DNA-directed RNA polymerase</fullName>
        <ecNumber evidence="2 8">2.7.7.6</ecNumber>
    </recommendedName>
</protein>
<reference evidence="11" key="1">
    <citation type="submission" date="2021-01" db="EMBL/GenBank/DDBJ databases">
        <authorList>
            <person name="Corre E."/>
            <person name="Pelletier E."/>
            <person name="Niang G."/>
            <person name="Scheremetjew M."/>
            <person name="Finn R."/>
            <person name="Kale V."/>
            <person name="Holt S."/>
            <person name="Cochrane G."/>
            <person name="Meng A."/>
            <person name="Brown T."/>
            <person name="Cohen L."/>
        </authorList>
    </citation>
    <scope>NUCLEOTIDE SEQUENCE</scope>
</reference>
<dbReference type="AlphaFoldDB" id="A0A7S1FF35"/>
<keyword evidence="4 8" id="KW-0808">Transferase</keyword>
<sequence length="1067" mass="119465">MRTPPLSSFTRFSSNMQLQHVEVEVPATLDFGLHSARLSDGSGPATSSSVPSPFTSSAHGVEATQGLRQAEYPERSVAAVSTSQSSNRNLLSEVERWVNDTSVKEIRHQPGVGILQLHGNSLQFKRLYRLLSDMEQRGVDLTSLQAALALVREVGPDTMSGMVGAHLTPGETQWSTTHLNMVKTLDLQLLAHFAILMEDVPVEEWRHMQGVPDETVVDSLRELRCRLYGQSPFPIRLPSLLGPELQVTSLRRQFLVERKTMSSAVSEFHADRDVARSQLGFGKRLWLQWTQVMTPKILKFMDDNLVAEASVLRDLGMSGEVLAVLTCQAVLHALVSPNLTRKEGGVTNKDRKQLGEFSAPFARIVMDVGERVIRERSFMEETSTNKRPDQRLIQRMMRLGHFSDKMTVAGPVGAVLVNLLLDVAVFKVTPGGEIVKPHEEGDKDHRTAPAILHRYHQTSQKKVGYLVLDSRLGSQLISRKDEFTSFFTRSCQPMVTEPLPWNPSVRQPTGGYLLHKSLFVRQWDGSSSNLRHYDTNRIARVMDAIGNVPWKVNGRILSCMEEVWENSLEIGDVPPTTIPDVPKLNLPASLDEKERQGRVLQHMVATRRAASMRSSLPSFLQKLTVARDFRHAPRIFFPHNMDFRGRSYPICSNLNHISNDISRGLLTFAERKPVDAEGLFWMKVSLANLIGKDKLPFEERVAYIDASRDWILEVAKNPLHESNRGKWQDADDGPWQALAHIFELADAWNSGPGETIWSSVPVKMDGSCNGMQHYAALGRDTWGARSVNVIPSDKPQDVYDEVLTLVRQKVADHAASVGEHQEIAALLVSLNALSRKVVKRNVMTVPYGVTRNGAKDQVREQLEKEISDRVPPEQIARLSMYLSKIVLNSVDEIFESAMKIKRWFDDVSKISNGLGIPVSWISPIGLACTQPYSKTSSIILQSTRQSVSFQVQSGVGTDKKAQKAGFPPNFIHSIDAAHMMMVAEECQSEKLRFVAVHDSFWTHAADGAKLARIISSKFADLHERPLLENFKRDLEVQLGVHADLIPELPMPGDLDIQVARKSIYMFD</sequence>
<evidence type="ECO:0000256" key="5">
    <source>
        <dbReference type="ARBA" id="ARBA00022695"/>
    </source>
</evidence>
<keyword evidence="5 8" id="KW-0548">Nucleotidyltransferase</keyword>
<dbReference type="PROSITE" id="PS00489">
    <property type="entry name" value="RNA_POL_PHAGE_2"/>
    <property type="match status" value="1"/>
</dbReference>
<evidence type="ECO:0000313" key="11">
    <source>
        <dbReference type="EMBL" id="CAD8862064.1"/>
    </source>
</evidence>
<evidence type="ECO:0000256" key="3">
    <source>
        <dbReference type="ARBA" id="ARBA00022478"/>
    </source>
</evidence>
<keyword evidence="6 8" id="KW-0804">Transcription</keyword>
<proteinExistence type="inferred from homology"/>
<dbReference type="GO" id="GO:0006390">
    <property type="term" value="P:mitochondrial transcription"/>
    <property type="evidence" value="ECO:0007669"/>
    <property type="project" value="TreeGrafter"/>
</dbReference>
<dbReference type="InterPro" id="IPR002092">
    <property type="entry name" value="DNA-dir_Rpol_phage-type"/>
</dbReference>
<name>A0A7S1FF35_NOCSC</name>
<evidence type="ECO:0000256" key="9">
    <source>
        <dbReference type="SAM" id="MobiDB-lite"/>
    </source>
</evidence>
<comment type="similarity">
    <text evidence="1 8">Belongs to the phage and mitochondrial RNA polymerase family.</text>
</comment>
<dbReference type="Pfam" id="PF14700">
    <property type="entry name" value="RPOL_N"/>
    <property type="match status" value="1"/>
</dbReference>
<dbReference type="GO" id="GO:0003899">
    <property type="term" value="F:DNA-directed RNA polymerase activity"/>
    <property type="evidence" value="ECO:0007669"/>
    <property type="project" value="UniProtKB-EC"/>
</dbReference>
<gene>
    <name evidence="11" type="ORF">NSCI0253_LOCUS36419</name>
</gene>
<dbReference type="EMBL" id="HBFQ01051093">
    <property type="protein sequence ID" value="CAD8862064.1"/>
    <property type="molecule type" value="Transcribed_RNA"/>
</dbReference>
<dbReference type="PANTHER" id="PTHR10102:SF0">
    <property type="entry name" value="DNA-DIRECTED RNA POLYMERASE, MITOCHONDRIAL"/>
    <property type="match status" value="1"/>
</dbReference>
<dbReference type="InterPro" id="IPR046950">
    <property type="entry name" value="DNA-dir_Rpol_C_phage-type"/>
</dbReference>
<dbReference type="PANTHER" id="PTHR10102">
    <property type="entry name" value="DNA-DIRECTED RNA POLYMERASE, MITOCHONDRIAL"/>
    <property type="match status" value="1"/>
</dbReference>
<comment type="function">
    <text evidence="8">DNA-dependent RNA polymerase catalyzes the transcription of DNA into RNA using the four ribonucleoside triphosphates as substrates.</text>
</comment>
<dbReference type="Gene3D" id="1.10.287.280">
    <property type="match status" value="1"/>
</dbReference>
<keyword evidence="3 8" id="KW-0240">DNA-directed RNA polymerase</keyword>
<dbReference type="GO" id="GO:0003677">
    <property type="term" value="F:DNA binding"/>
    <property type="evidence" value="ECO:0007669"/>
    <property type="project" value="InterPro"/>
</dbReference>
<feature type="domain" description="DNA-directed RNA polymerase N-terminal" evidence="10">
    <location>
        <begin position="251"/>
        <end position="547"/>
    </location>
</feature>
<dbReference type="PROSITE" id="PS00900">
    <property type="entry name" value="RNA_POL_PHAGE_1"/>
    <property type="match status" value="1"/>
</dbReference>
<feature type="region of interest" description="Disordered" evidence="9">
    <location>
        <begin position="40"/>
        <end position="62"/>
    </location>
</feature>
<evidence type="ECO:0000256" key="2">
    <source>
        <dbReference type="ARBA" id="ARBA00012418"/>
    </source>
</evidence>
<dbReference type="Pfam" id="PF00940">
    <property type="entry name" value="RNA_pol"/>
    <property type="match status" value="1"/>
</dbReference>
<evidence type="ECO:0000256" key="8">
    <source>
        <dbReference type="RuleBase" id="RU003805"/>
    </source>
</evidence>
<dbReference type="Gene3D" id="1.10.150.20">
    <property type="entry name" value="5' to 3' exonuclease, C-terminal subdomain"/>
    <property type="match status" value="1"/>
</dbReference>
<dbReference type="InterPro" id="IPR043502">
    <property type="entry name" value="DNA/RNA_pol_sf"/>
</dbReference>
<evidence type="ECO:0000256" key="4">
    <source>
        <dbReference type="ARBA" id="ARBA00022679"/>
    </source>
</evidence>
<evidence type="ECO:0000256" key="7">
    <source>
        <dbReference type="ARBA" id="ARBA00048552"/>
    </source>
</evidence>